<dbReference type="AlphaFoldDB" id="A0A5M9ZGL0"/>
<comment type="caution">
    <text evidence="1">The sequence shown here is derived from an EMBL/GenBank/DDBJ whole genome shotgun (WGS) entry which is preliminary data.</text>
</comment>
<organism evidence="1 2">
    <name type="scientific">Bifidobacterium callitrichos</name>
    <dbReference type="NCBI Taxonomy" id="762209"/>
    <lineage>
        <taxon>Bacteria</taxon>
        <taxon>Bacillati</taxon>
        <taxon>Actinomycetota</taxon>
        <taxon>Actinomycetes</taxon>
        <taxon>Bifidobacteriales</taxon>
        <taxon>Bifidobacteriaceae</taxon>
        <taxon>Bifidobacterium</taxon>
    </lineage>
</organism>
<evidence type="ECO:0000313" key="2">
    <source>
        <dbReference type="Proteomes" id="UP000326060"/>
    </source>
</evidence>
<gene>
    <name evidence="1" type="ORF">EMB92_03445</name>
</gene>
<protein>
    <submittedName>
        <fullName evidence="1">Uncharacterized protein</fullName>
    </submittedName>
</protein>
<name>A0A5M9ZGL0_9BIFI</name>
<accession>A0A5M9ZGL0</accession>
<dbReference type="EMBL" id="RZJP01000001">
    <property type="protein sequence ID" value="KAA8817612.1"/>
    <property type="molecule type" value="Genomic_DNA"/>
</dbReference>
<dbReference type="Proteomes" id="UP000326060">
    <property type="component" value="Unassembled WGS sequence"/>
</dbReference>
<dbReference type="RefSeq" id="WP_150393762.1">
    <property type="nucleotide sequence ID" value="NZ_RZJP01000001.1"/>
</dbReference>
<reference evidence="1 2" key="1">
    <citation type="journal article" date="2019" name="Syst. Appl. Microbiol.">
        <title>Characterization of Bifidobacterium species in feaces of the Egyptian fruit bat: Description of B. vespertilionis sp. nov. and B. rousetti sp. nov.</title>
        <authorList>
            <person name="Modesto M."/>
            <person name="Satti M."/>
            <person name="Watanabe K."/>
            <person name="Puglisi E."/>
            <person name="Morelli L."/>
            <person name="Huang C.-H."/>
            <person name="Liou J.-S."/>
            <person name="Miyashita M."/>
            <person name="Tamura T."/>
            <person name="Saito S."/>
            <person name="Mori K."/>
            <person name="Huang L."/>
            <person name="Sciavilla P."/>
            <person name="Sandri C."/>
            <person name="Spiezio C."/>
            <person name="Vitali F."/>
            <person name="Cavalieri D."/>
            <person name="Perpetuini G."/>
            <person name="Tofalo R."/>
            <person name="Bonetti A."/>
            <person name="Arita M."/>
            <person name="Mattarelli P."/>
        </authorList>
    </citation>
    <scope>NUCLEOTIDE SEQUENCE [LARGE SCALE GENOMIC DNA]</scope>
    <source>
        <strain evidence="1 2">RST27</strain>
    </source>
</reference>
<sequence length="73" mass="7962">MTSEGTVVNFRDGYCNLFSPRDTYALKSKDDGGYSLTVTGLLGMGETFDVNVQDDDHITLTHGSTELQLERAG</sequence>
<evidence type="ECO:0000313" key="1">
    <source>
        <dbReference type="EMBL" id="KAA8817612.1"/>
    </source>
</evidence>
<proteinExistence type="predicted"/>